<dbReference type="OrthoDB" id="5957809at2"/>
<dbReference type="EMBL" id="BJLF01000008">
    <property type="protein sequence ID" value="GEA51166.1"/>
    <property type="molecule type" value="Genomic_DNA"/>
</dbReference>
<dbReference type="Proteomes" id="UP000318717">
    <property type="component" value="Unassembled WGS sequence"/>
</dbReference>
<dbReference type="InterPro" id="IPR052755">
    <property type="entry name" value="Lysozyme_Inhibitor_LprI"/>
</dbReference>
<dbReference type="InterPro" id="IPR009739">
    <property type="entry name" value="LprI-like_N"/>
</dbReference>
<dbReference type="GO" id="GO:0005576">
    <property type="term" value="C:extracellular region"/>
    <property type="evidence" value="ECO:0007669"/>
    <property type="project" value="TreeGrafter"/>
</dbReference>
<dbReference type="PANTHER" id="PTHR37549:SF1">
    <property type="entry name" value="LIPOPROTEIN LPRI"/>
    <property type="match status" value="1"/>
</dbReference>
<gene>
    <name evidence="2" type="ORF">VIN01S_19700</name>
</gene>
<dbReference type="Pfam" id="PF07007">
    <property type="entry name" value="LprI"/>
    <property type="match status" value="1"/>
</dbReference>
<reference evidence="2 3" key="1">
    <citation type="submission" date="2019-06" db="EMBL/GenBank/DDBJ databases">
        <title>Whole genome shotgun sequence of Vibrio inusitatus NBRC 102082.</title>
        <authorList>
            <person name="Hosoyama A."/>
            <person name="Uohara A."/>
            <person name="Ohji S."/>
            <person name="Ichikawa N."/>
        </authorList>
    </citation>
    <scope>NUCLEOTIDE SEQUENCE [LARGE SCALE GENOMIC DNA]</scope>
    <source>
        <strain evidence="2 3">NBRC 102082</strain>
    </source>
</reference>
<name>A0A4Y3HVN6_9VIBR</name>
<evidence type="ECO:0000259" key="1">
    <source>
        <dbReference type="Pfam" id="PF07007"/>
    </source>
</evidence>
<evidence type="ECO:0000313" key="2">
    <source>
        <dbReference type="EMBL" id="GEA51166.1"/>
    </source>
</evidence>
<keyword evidence="3" id="KW-1185">Reference proteome</keyword>
<sequence length="392" mass="45100">MRLIQICFFALIGSFHCYADEFESQKAQQKALKFAHEISSKNYAKAYQLIVDNGIEWRFSGMMENREIYSEEDFLRLAPIIFKNVFIGTVDEENVELTCCLGGYSTLEGTGINDDVTFYYFDSGTPYLLINETMALPSFDCASATTDVEVSICNNYKLSNQDQKLSSVYKDAQRFFFGSEQTQLQVDQIEFLRQRNQCGSNSECIHSITEERINTLNDRLDSSFISKEPVTFTIDAHILNGTWRTSDDFDMQYASNIYPLISDDYPFLQSITFSGKAVNVRRANRPVSSDFPVTQSNDECIINSINNFWYANVYYQTAYQNNYFGRMGGDFSQLPFAVNYSVYELSYVQDRNKICGIIIITGKDNSIVLFADDYIDKPLVDQAWFLKRDREI</sequence>
<accession>A0A4Y3HVN6</accession>
<organism evidence="2 3">
    <name type="scientific">Vibrio inusitatus NBRC 102082</name>
    <dbReference type="NCBI Taxonomy" id="1219070"/>
    <lineage>
        <taxon>Bacteria</taxon>
        <taxon>Pseudomonadati</taxon>
        <taxon>Pseudomonadota</taxon>
        <taxon>Gammaproteobacteria</taxon>
        <taxon>Vibrionales</taxon>
        <taxon>Vibrionaceae</taxon>
        <taxon>Vibrio</taxon>
    </lineage>
</organism>
<comment type="caution">
    <text evidence="2">The sequence shown here is derived from an EMBL/GenBank/DDBJ whole genome shotgun (WGS) entry which is preliminary data.</text>
</comment>
<dbReference type="RefSeq" id="WP_141345490.1">
    <property type="nucleotide sequence ID" value="NZ_BJLF01000008.1"/>
</dbReference>
<evidence type="ECO:0000313" key="3">
    <source>
        <dbReference type="Proteomes" id="UP000318717"/>
    </source>
</evidence>
<dbReference type="PANTHER" id="PTHR37549">
    <property type="entry name" value="LIPOPROTEIN LPRI"/>
    <property type="match status" value="1"/>
</dbReference>
<protein>
    <recommendedName>
        <fullName evidence="1">Lysozyme inhibitor LprI-like N-terminal domain-containing protein</fullName>
    </recommendedName>
</protein>
<dbReference type="AlphaFoldDB" id="A0A4Y3HVN6"/>
<feature type="domain" description="Lysozyme inhibitor LprI-like N-terminal" evidence="1">
    <location>
        <begin position="142"/>
        <end position="216"/>
    </location>
</feature>
<proteinExistence type="predicted"/>